<name>A0ABR1G787_AURAN</name>
<dbReference type="Pfam" id="PF03224">
    <property type="entry name" value="V-ATPase_H_N"/>
    <property type="match status" value="1"/>
</dbReference>
<sequence>MSVPEITRDVALGQYGAIDWPSFGRVGILSAADVAALKAAEDAPLDYSLGDGAAARAYVAALLAVVGRCGDVAARQYALTRVEDVLLAEDCGSLADRVAHFVCDGALDAAPFLCALERADDAYCARVAASSLATLLTVVEDADGDAFVAWLCEQLASSRGERSHVRAAVPALTILLRVARARTAFAAHGGVGYVTKLLKKPGHDSANAQLLYELTFCLWALSFGGGDVSADFLQCGSVAVLCDQVCAAPREKVVRVSLATLRNLADAAKDGEPGDGDAGGAAAAMIKCGLVKTLKLLKDKKWADPDVADDVDALHKRLLANYRELTTLERYAAEVRSGDLAWGLVHTDKFWRENARAAEADDFALIKLLVQLLDGDRDPTVVSIACYDVGEFVRFYPNGKAVVKHLGAKDKIMALIDHEDPEIQRHALQCVSKILVTNWEFCN</sequence>
<evidence type="ECO:0000256" key="1">
    <source>
        <dbReference type="ARBA" id="ARBA00008613"/>
    </source>
</evidence>
<dbReference type="Gene3D" id="1.25.10.10">
    <property type="entry name" value="Leucine-rich Repeat Variant"/>
    <property type="match status" value="1"/>
</dbReference>
<protein>
    <recommendedName>
        <fullName evidence="5">V-type proton ATPase subunit H</fullName>
    </recommendedName>
</protein>
<evidence type="ECO:0000313" key="7">
    <source>
        <dbReference type="EMBL" id="KAK7249177.1"/>
    </source>
</evidence>
<keyword evidence="8" id="KW-1185">Reference proteome</keyword>
<evidence type="ECO:0000256" key="2">
    <source>
        <dbReference type="ARBA" id="ARBA00022448"/>
    </source>
</evidence>
<comment type="caution">
    <text evidence="7">The sequence shown here is derived from an EMBL/GenBank/DDBJ whole genome shotgun (WGS) entry which is preliminary data.</text>
</comment>
<evidence type="ECO:0000259" key="6">
    <source>
        <dbReference type="Pfam" id="PF11698"/>
    </source>
</evidence>
<reference evidence="7 8" key="1">
    <citation type="submission" date="2024-03" db="EMBL/GenBank/DDBJ databases">
        <title>Aureococcus anophagefferens CCMP1851 and Kratosvirus quantuckense: Draft genome of a second virus-susceptible host strain in the model system.</title>
        <authorList>
            <person name="Chase E."/>
            <person name="Truchon A.R."/>
            <person name="Schepens W."/>
            <person name="Wilhelm S.W."/>
        </authorList>
    </citation>
    <scope>NUCLEOTIDE SEQUENCE [LARGE SCALE GENOMIC DNA]</scope>
    <source>
        <strain evidence="7 8">CCMP1851</strain>
    </source>
</reference>
<proteinExistence type="inferred from homology"/>
<evidence type="ECO:0000256" key="5">
    <source>
        <dbReference type="PIRNR" id="PIRNR032184"/>
    </source>
</evidence>
<evidence type="ECO:0000256" key="4">
    <source>
        <dbReference type="ARBA" id="ARBA00023065"/>
    </source>
</evidence>
<evidence type="ECO:0000256" key="3">
    <source>
        <dbReference type="ARBA" id="ARBA00022781"/>
    </source>
</evidence>
<organism evidence="7 8">
    <name type="scientific">Aureococcus anophagefferens</name>
    <name type="common">Harmful bloom alga</name>
    <dbReference type="NCBI Taxonomy" id="44056"/>
    <lineage>
        <taxon>Eukaryota</taxon>
        <taxon>Sar</taxon>
        <taxon>Stramenopiles</taxon>
        <taxon>Ochrophyta</taxon>
        <taxon>Pelagophyceae</taxon>
        <taxon>Pelagomonadales</taxon>
        <taxon>Pelagomonadaceae</taxon>
        <taxon>Aureococcus</taxon>
    </lineage>
</organism>
<dbReference type="InterPro" id="IPR038497">
    <property type="entry name" value="ATPase_V1-cplx_hsu_C_sf"/>
</dbReference>
<dbReference type="PANTHER" id="PTHR10698:SF0">
    <property type="entry name" value="V-TYPE PROTON ATPASE SUBUNIT H"/>
    <property type="match status" value="1"/>
</dbReference>
<feature type="domain" description="ATPase V1 complex subunit H C-terminal" evidence="6">
    <location>
        <begin position="324"/>
        <end position="439"/>
    </location>
</feature>
<accession>A0ABR1G787</accession>
<gene>
    <name evidence="7" type="primary">ATP6V1H</name>
    <name evidence="7" type="ORF">SO694_00045266</name>
</gene>
<dbReference type="EMBL" id="JBBJCI010000082">
    <property type="protein sequence ID" value="KAK7249177.1"/>
    <property type="molecule type" value="Genomic_DNA"/>
</dbReference>
<evidence type="ECO:0000313" key="8">
    <source>
        <dbReference type="Proteomes" id="UP001363151"/>
    </source>
</evidence>
<keyword evidence="2 5" id="KW-0813">Transport</keyword>
<comment type="similarity">
    <text evidence="1 5">Belongs to the V-ATPase H subunit family.</text>
</comment>
<keyword evidence="3 5" id="KW-0375">Hydrogen ion transport</keyword>
<dbReference type="Proteomes" id="UP001363151">
    <property type="component" value="Unassembled WGS sequence"/>
</dbReference>
<dbReference type="Pfam" id="PF11698">
    <property type="entry name" value="V-ATPase_H_C"/>
    <property type="match status" value="1"/>
</dbReference>
<comment type="function">
    <text evidence="5">Subunit of the V1 complex of vacuolar(H+)-ATPase (V-ATPase), a multisubunit enzyme composed of a peripheral complex (V1) that hydrolyzes ATP and a membrane integral complex (V0) that translocates protons. V-ATPase is responsible for acidifying and maintaining the pH of intracellular compartments.</text>
</comment>
<dbReference type="InterPro" id="IPR016024">
    <property type="entry name" value="ARM-type_fold"/>
</dbReference>
<dbReference type="InterPro" id="IPR011989">
    <property type="entry name" value="ARM-like"/>
</dbReference>
<dbReference type="Gene3D" id="1.25.40.150">
    <property type="entry name" value="V-type ATPase, subunit H, C-terminal domain"/>
    <property type="match status" value="1"/>
</dbReference>
<dbReference type="InterPro" id="IPR011987">
    <property type="entry name" value="ATPase_V1-cplx_hsu_C"/>
</dbReference>
<comment type="subunit">
    <text evidence="5">V-ATPase is a heteromultimeric enzyme made up of two complexes: the ATP-hydrolytic V1 complex and the proton translocation V0 complex.</text>
</comment>
<keyword evidence="4 5" id="KW-0406">Ion transport</keyword>
<dbReference type="InterPro" id="IPR004908">
    <property type="entry name" value="ATPase_V1-cplx_hsu"/>
</dbReference>
<dbReference type="PANTHER" id="PTHR10698">
    <property type="entry name" value="V-TYPE PROTON ATPASE SUBUNIT H"/>
    <property type="match status" value="1"/>
</dbReference>
<dbReference type="PIRSF" id="PIRSF032184">
    <property type="entry name" value="ATPase_V1_H"/>
    <property type="match status" value="1"/>
</dbReference>
<dbReference type="SUPFAM" id="SSF48371">
    <property type="entry name" value="ARM repeat"/>
    <property type="match status" value="1"/>
</dbReference>